<sequence length="509" mass="58078">MEEDTEAMAEDWCFVCKDGGDLILCGNQKCSKVYHLECVGFDEESTSEIEETWTCDCHCCCICKEASEVQCFCCPTSFCRNCIKFEKFAALRDNKGLCIECWTLARLAENLSSSKKYVDFEDRDTHEGLFKEYWEIVKEQEGLTIADLVAAEAFSNAKRQMKGSTPTRVQKKNAQEFSSSKAQKFSKPLNDFLTSIGVDTTKQLSQQDVSSIILNYIQEKDLIHPMKKKKVICDKNLHLIFKKNTVPLKNIDVLLGSHFSITNNGNKRCLESDQHEHENQQNKQQKTLSCSDECEQKKSPPPSPKSPKEKGHLASVVAHNMKLVYLRRSLVEDLLKHPESFEDKLVGSFVKVVMKAADSCCKGKISQQLLQVTAVKRMSSRDGRDNVVLHVWTLKDIQISMLSDSELTEEDCQDLRDSMGKGLLPRPTVEEIENKARTLHQDISKHWMERELVNLQNRIDRANEKGRRGELYQLIEQRQTLKKEAEQQEPLPAVIPDSSFIHFVPTPTT</sequence>
<protein>
    <submittedName>
        <fullName evidence="8">Uncharacterized protein At5g08430-like</fullName>
    </submittedName>
</protein>
<evidence type="ECO:0000256" key="3">
    <source>
        <dbReference type="ARBA" id="ARBA00022833"/>
    </source>
</evidence>
<reference evidence="8" key="1">
    <citation type="submission" date="2025-08" db="UniProtKB">
        <authorList>
            <consortium name="RefSeq"/>
        </authorList>
    </citation>
    <scope>IDENTIFICATION</scope>
    <source>
        <strain evidence="8">OHB3-1</strain>
    </source>
</reference>
<evidence type="ECO:0000313" key="8">
    <source>
        <dbReference type="RefSeq" id="XP_022144596.1"/>
    </source>
</evidence>
<dbReference type="SMART" id="SM00249">
    <property type="entry name" value="PHD"/>
    <property type="match status" value="1"/>
</dbReference>
<feature type="region of interest" description="Disordered" evidence="4">
    <location>
        <begin position="272"/>
        <end position="312"/>
    </location>
</feature>
<dbReference type="SMART" id="SM00719">
    <property type="entry name" value="Plus3"/>
    <property type="match status" value="1"/>
</dbReference>
<dbReference type="AlphaFoldDB" id="A0A6J1CTW3"/>
<organism evidence="7 8">
    <name type="scientific">Momordica charantia</name>
    <name type="common">Bitter gourd</name>
    <name type="synonym">Balsam pear</name>
    <dbReference type="NCBI Taxonomy" id="3673"/>
    <lineage>
        <taxon>Eukaryota</taxon>
        <taxon>Viridiplantae</taxon>
        <taxon>Streptophyta</taxon>
        <taxon>Embryophyta</taxon>
        <taxon>Tracheophyta</taxon>
        <taxon>Spermatophyta</taxon>
        <taxon>Magnoliopsida</taxon>
        <taxon>eudicotyledons</taxon>
        <taxon>Gunneridae</taxon>
        <taxon>Pentapetalae</taxon>
        <taxon>rosids</taxon>
        <taxon>fabids</taxon>
        <taxon>Cucurbitales</taxon>
        <taxon>Cucurbitaceae</taxon>
        <taxon>Momordiceae</taxon>
        <taxon>Momordica</taxon>
    </lineage>
</organism>
<dbReference type="PANTHER" id="PTHR46851">
    <property type="entry name" value="OS01G0884500 PROTEIN"/>
    <property type="match status" value="1"/>
</dbReference>
<keyword evidence="3" id="KW-0862">Zinc</keyword>
<dbReference type="GO" id="GO:0008270">
    <property type="term" value="F:zinc ion binding"/>
    <property type="evidence" value="ECO:0007669"/>
    <property type="project" value="UniProtKB-KW"/>
</dbReference>
<dbReference type="InterPro" id="IPR058668">
    <property type="entry name" value="NERD_dom"/>
</dbReference>
<dbReference type="GO" id="GO:0003677">
    <property type="term" value="F:DNA binding"/>
    <property type="evidence" value="ECO:0007669"/>
    <property type="project" value="InterPro"/>
</dbReference>
<evidence type="ECO:0000313" key="7">
    <source>
        <dbReference type="Proteomes" id="UP000504603"/>
    </source>
</evidence>
<dbReference type="Gene3D" id="3.90.70.200">
    <property type="entry name" value="Plus-3 domain"/>
    <property type="match status" value="1"/>
</dbReference>
<dbReference type="InterPro" id="IPR036885">
    <property type="entry name" value="SWIB_MDM2_dom_sf"/>
</dbReference>
<dbReference type="SUPFAM" id="SSF57903">
    <property type="entry name" value="FYVE/PHD zinc finger"/>
    <property type="match status" value="1"/>
</dbReference>
<evidence type="ECO:0000256" key="1">
    <source>
        <dbReference type="ARBA" id="ARBA00022723"/>
    </source>
</evidence>
<dbReference type="InterPro" id="IPR019787">
    <property type="entry name" value="Znf_PHD-finger"/>
</dbReference>
<dbReference type="RefSeq" id="XP_022144596.1">
    <property type="nucleotide sequence ID" value="XM_022288904.1"/>
</dbReference>
<dbReference type="Pfam" id="PF00628">
    <property type="entry name" value="PHD"/>
    <property type="match status" value="1"/>
</dbReference>
<evidence type="ECO:0000256" key="2">
    <source>
        <dbReference type="ARBA" id="ARBA00022771"/>
    </source>
</evidence>
<dbReference type="CDD" id="cd15568">
    <property type="entry name" value="PHD5_NSD"/>
    <property type="match status" value="1"/>
</dbReference>
<keyword evidence="2" id="KW-0863">Zinc-finger</keyword>
<feature type="domain" description="DM2" evidence="6">
    <location>
        <begin position="178"/>
        <end position="261"/>
    </location>
</feature>
<accession>A0A6J1CTW3</accession>
<dbReference type="InterPro" id="IPR004343">
    <property type="entry name" value="Plus-3_dom"/>
</dbReference>
<dbReference type="Pfam" id="PF03126">
    <property type="entry name" value="Plus-3"/>
    <property type="match status" value="1"/>
</dbReference>
<dbReference type="InterPro" id="IPR036128">
    <property type="entry name" value="Plus3-like_sf"/>
</dbReference>
<dbReference type="InterPro" id="IPR011011">
    <property type="entry name" value="Znf_FYVE_PHD"/>
</dbReference>
<dbReference type="Proteomes" id="UP000504603">
    <property type="component" value="Unplaced"/>
</dbReference>
<dbReference type="PANTHER" id="PTHR46851:SF22">
    <property type="entry name" value="ZINC ION BINDING _ DNA BINDING PROTEIN"/>
    <property type="match status" value="1"/>
</dbReference>
<dbReference type="Gene3D" id="1.10.245.10">
    <property type="entry name" value="SWIB/MDM2 domain"/>
    <property type="match status" value="1"/>
</dbReference>
<dbReference type="KEGG" id="mcha:111014239"/>
<dbReference type="Gene3D" id="3.30.40.10">
    <property type="entry name" value="Zinc/RING finger domain, C3HC4 (zinc finger)"/>
    <property type="match status" value="1"/>
</dbReference>
<name>A0A6J1CTW3_MOMCH</name>
<evidence type="ECO:0000259" key="6">
    <source>
        <dbReference type="PROSITE" id="PS51925"/>
    </source>
</evidence>
<dbReference type="SUPFAM" id="SSF159042">
    <property type="entry name" value="Plus3-like"/>
    <property type="match status" value="1"/>
</dbReference>
<gene>
    <name evidence="8" type="primary">LOC111014239</name>
</gene>
<dbReference type="Pfam" id="PF02201">
    <property type="entry name" value="SWIB"/>
    <property type="match status" value="1"/>
</dbReference>
<keyword evidence="7" id="KW-1185">Reference proteome</keyword>
<dbReference type="Pfam" id="PF25980">
    <property type="entry name" value="NERD_plant"/>
    <property type="match status" value="1"/>
</dbReference>
<dbReference type="PROSITE" id="PS51360">
    <property type="entry name" value="PLUS3"/>
    <property type="match status" value="1"/>
</dbReference>
<evidence type="ECO:0000256" key="4">
    <source>
        <dbReference type="SAM" id="MobiDB-lite"/>
    </source>
</evidence>
<evidence type="ECO:0000259" key="5">
    <source>
        <dbReference type="PROSITE" id="PS51360"/>
    </source>
</evidence>
<dbReference type="InterPro" id="IPR045894">
    <property type="entry name" value="At5g08430-like"/>
</dbReference>
<feature type="domain" description="Plus3" evidence="5">
    <location>
        <begin position="315"/>
        <end position="444"/>
    </location>
</feature>
<dbReference type="GeneID" id="111014239"/>
<proteinExistence type="predicted"/>
<dbReference type="SUPFAM" id="SSF47592">
    <property type="entry name" value="SWIB/MDM2 domain"/>
    <property type="match status" value="1"/>
</dbReference>
<dbReference type="CDD" id="cd10567">
    <property type="entry name" value="SWIB-MDM2_like"/>
    <property type="match status" value="1"/>
</dbReference>
<dbReference type="InterPro" id="IPR013083">
    <property type="entry name" value="Znf_RING/FYVE/PHD"/>
</dbReference>
<dbReference type="InterPro" id="IPR001965">
    <property type="entry name" value="Znf_PHD"/>
</dbReference>
<dbReference type="OrthoDB" id="1870062at2759"/>
<dbReference type="InterPro" id="IPR003121">
    <property type="entry name" value="SWIB_MDM2_domain"/>
</dbReference>
<keyword evidence="1" id="KW-0479">Metal-binding</keyword>
<dbReference type="PROSITE" id="PS51925">
    <property type="entry name" value="SWIB_MDM2"/>
    <property type="match status" value="1"/>
</dbReference>